<keyword evidence="3" id="KW-1185">Reference proteome</keyword>
<gene>
    <name evidence="2" type="ORF">EHSB41UT_00305</name>
</gene>
<dbReference type="InterPro" id="IPR038726">
    <property type="entry name" value="PDDEXK_AddAB-type"/>
</dbReference>
<name>A0A1X7AEM1_9GAMM</name>
<evidence type="ECO:0000313" key="3">
    <source>
        <dbReference type="Proteomes" id="UP000196573"/>
    </source>
</evidence>
<dbReference type="Gene3D" id="3.90.320.10">
    <property type="match status" value="1"/>
</dbReference>
<dbReference type="OrthoDB" id="9153242at2"/>
<sequence>MQLFNPDAEQAPLIADTPEPKKIPLLEREPQCGDIRTWSVSSIQVFEDCPYRIYLSKVKKCPEPPAEALERGSRIHELLENFVMGHTEEDTLGEVKYFIDEAKRFREGYAEGKVIVEDDWAYNTQWEPTGWVADDTWGRMKLDIMVFEDETSAEINDWKTGKKYPMKAGFQGMVYALGAFARYPKLEFIKSRFLYVDKGDTFEKTYTRGRMDSLKERINLRALALTTETHFPPKPAKWSCRFCPHRETGNCEFAEN</sequence>
<dbReference type="Proteomes" id="UP000196573">
    <property type="component" value="Unassembled WGS sequence"/>
</dbReference>
<dbReference type="AlphaFoldDB" id="A0A1X7AEM1"/>
<proteinExistence type="predicted"/>
<reference evidence="2 3" key="1">
    <citation type="submission" date="2017-03" db="EMBL/GenBank/DDBJ databases">
        <authorList>
            <person name="Afonso C.L."/>
            <person name="Miller P.J."/>
            <person name="Scott M.A."/>
            <person name="Spackman E."/>
            <person name="Goraichik I."/>
            <person name="Dimitrov K.M."/>
            <person name="Suarez D.L."/>
            <person name="Swayne D.E."/>
        </authorList>
    </citation>
    <scope>NUCLEOTIDE SEQUENCE [LARGE SCALE GENOMIC DNA]</scope>
    <source>
        <strain evidence="2">SB41UT1</strain>
    </source>
</reference>
<dbReference type="EMBL" id="FWPT01000001">
    <property type="protein sequence ID" value="SMA33608.1"/>
    <property type="molecule type" value="Genomic_DNA"/>
</dbReference>
<accession>A0A1X7AEM1</accession>
<organism evidence="2 3">
    <name type="scientific">Parendozoicomonas haliclonae</name>
    <dbReference type="NCBI Taxonomy" id="1960125"/>
    <lineage>
        <taxon>Bacteria</taxon>
        <taxon>Pseudomonadati</taxon>
        <taxon>Pseudomonadota</taxon>
        <taxon>Gammaproteobacteria</taxon>
        <taxon>Oceanospirillales</taxon>
        <taxon>Endozoicomonadaceae</taxon>
        <taxon>Parendozoicomonas</taxon>
    </lineage>
</organism>
<dbReference type="InterPro" id="IPR011604">
    <property type="entry name" value="PDDEXK-like_dom_sf"/>
</dbReference>
<feature type="domain" description="PD-(D/E)XK endonuclease-like" evidence="1">
    <location>
        <begin position="37"/>
        <end position="247"/>
    </location>
</feature>
<evidence type="ECO:0000259" key="1">
    <source>
        <dbReference type="Pfam" id="PF12705"/>
    </source>
</evidence>
<evidence type="ECO:0000313" key="2">
    <source>
        <dbReference type="EMBL" id="SMA33608.1"/>
    </source>
</evidence>
<protein>
    <submittedName>
        <fullName evidence="2">PD-(D/E)XK nuclease superfamily protein</fullName>
    </submittedName>
</protein>
<dbReference type="Pfam" id="PF12705">
    <property type="entry name" value="PDDEXK_1"/>
    <property type="match status" value="1"/>
</dbReference>
<dbReference type="RefSeq" id="WP_087106205.1">
    <property type="nucleotide sequence ID" value="NZ_CBCSCN010000004.1"/>
</dbReference>